<evidence type="ECO:0008006" key="7">
    <source>
        <dbReference type="Google" id="ProtNLM"/>
    </source>
</evidence>
<dbReference type="Gene3D" id="2.40.50.40">
    <property type="match status" value="1"/>
</dbReference>
<dbReference type="SUPFAM" id="SSF46689">
    <property type="entry name" value="Homeodomain-like"/>
    <property type="match status" value="1"/>
</dbReference>
<dbReference type="CDD" id="cd00167">
    <property type="entry name" value="SANT"/>
    <property type="match status" value="1"/>
</dbReference>
<protein>
    <recommendedName>
        <fullName evidence="7">Myb-like domain-containing protein</fullName>
    </recommendedName>
</protein>
<dbReference type="PROSITE" id="PS50090">
    <property type="entry name" value="MYB_LIKE"/>
    <property type="match status" value="1"/>
</dbReference>
<feature type="compositionally biased region" description="Low complexity" evidence="2">
    <location>
        <begin position="42"/>
        <end position="55"/>
    </location>
</feature>
<feature type="compositionally biased region" description="Basic and acidic residues" evidence="2">
    <location>
        <begin position="87"/>
        <end position="97"/>
    </location>
</feature>
<dbReference type="PROSITE" id="PS51294">
    <property type="entry name" value="HTH_MYB"/>
    <property type="match status" value="1"/>
</dbReference>
<gene>
    <name evidence="5" type="ORF">QBC37DRAFT_435847</name>
</gene>
<dbReference type="SUPFAM" id="SSF54160">
    <property type="entry name" value="Chromo domain-like"/>
    <property type="match status" value="1"/>
</dbReference>
<accession>A0AAN6XSP8</accession>
<evidence type="ECO:0000256" key="1">
    <source>
        <dbReference type="ARBA" id="ARBA00011353"/>
    </source>
</evidence>
<dbReference type="AlphaFoldDB" id="A0AAN6XSP8"/>
<feature type="region of interest" description="Disordered" evidence="2">
    <location>
        <begin position="167"/>
        <end position="232"/>
    </location>
</feature>
<reference evidence="5" key="1">
    <citation type="journal article" date="2023" name="Mol. Phylogenet. Evol.">
        <title>Genome-scale phylogeny and comparative genomics of the fungal order Sordariales.</title>
        <authorList>
            <person name="Hensen N."/>
            <person name="Bonometti L."/>
            <person name="Westerberg I."/>
            <person name="Brannstrom I.O."/>
            <person name="Guillou S."/>
            <person name="Cros-Aarteil S."/>
            <person name="Calhoun S."/>
            <person name="Haridas S."/>
            <person name="Kuo A."/>
            <person name="Mondo S."/>
            <person name="Pangilinan J."/>
            <person name="Riley R."/>
            <person name="LaButti K."/>
            <person name="Andreopoulos B."/>
            <person name="Lipzen A."/>
            <person name="Chen C."/>
            <person name="Yan M."/>
            <person name="Daum C."/>
            <person name="Ng V."/>
            <person name="Clum A."/>
            <person name="Steindorff A."/>
            <person name="Ohm R.A."/>
            <person name="Martin F."/>
            <person name="Silar P."/>
            <person name="Natvig D.O."/>
            <person name="Lalanne C."/>
            <person name="Gautier V."/>
            <person name="Ament-Velasquez S.L."/>
            <person name="Kruys A."/>
            <person name="Hutchinson M.I."/>
            <person name="Powell A.J."/>
            <person name="Barry K."/>
            <person name="Miller A.N."/>
            <person name="Grigoriev I.V."/>
            <person name="Debuchy R."/>
            <person name="Gladieux P."/>
            <person name="Hiltunen Thoren M."/>
            <person name="Johannesson H."/>
        </authorList>
    </citation>
    <scope>NUCLEOTIDE SEQUENCE</scope>
    <source>
        <strain evidence="5">PSN293</strain>
    </source>
</reference>
<feature type="compositionally biased region" description="Polar residues" evidence="2">
    <location>
        <begin position="63"/>
        <end position="83"/>
    </location>
</feature>
<feature type="region of interest" description="Disordered" evidence="2">
    <location>
        <begin position="248"/>
        <end position="335"/>
    </location>
</feature>
<reference evidence="5" key="2">
    <citation type="submission" date="2023-05" db="EMBL/GenBank/DDBJ databases">
        <authorList>
            <consortium name="Lawrence Berkeley National Laboratory"/>
            <person name="Steindorff A."/>
            <person name="Hensen N."/>
            <person name="Bonometti L."/>
            <person name="Westerberg I."/>
            <person name="Brannstrom I.O."/>
            <person name="Guillou S."/>
            <person name="Cros-Aarteil S."/>
            <person name="Calhoun S."/>
            <person name="Haridas S."/>
            <person name="Kuo A."/>
            <person name="Mondo S."/>
            <person name="Pangilinan J."/>
            <person name="Riley R."/>
            <person name="Labutti K."/>
            <person name="Andreopoulos B."/>
            <person name="Lipzen A."/>
            <person name="Chen C."/>
            <person name="Yanf M."/>
            <person name="Daum C."/>
            <person name="Ng V."/>
            <person name="Clum A."/>
            <person name="Ohm R."/>
            <person name="Martin F."/>
            <person name="Silar P."/>
            <person name="Natvig D."/>
            <person name="Lalanne C."/>
            <person name="Gautier V."/>
            <person name="Ament-Velasquez S.L."/>
            <person name="Kruys A."/>
            <person name="Hutchinson M.I."/>
            <person name="Powell A.J."/>
            <person name="Barry K."/>
            <person name="Miller A.N."/>
            <person name="Grigoriev I.V."/>
            <person name="Debuchy R."/>
            <person name="Gladieux P."/>
            <person name="Thoren M.H."/>
            <person name="Johannesson H."/>
        </authorList>
    </citation>
    <scope>NUCLEOTIDE SEQUENCE</scope>
    <source>
        <strain evidence="5">PSN293</strain>
    </source>
</reference>
<name>A0AAN6XSP8_9PEZI</name>
<evidence type="ECO:0000256" key="2">
    <source>
        <dbReference type="SAM" id="MobiDB-lite"/>
    </source>
</evidence>
<proteinExistence type="predicted"/>
<dbReference type="Gene3D" id="1.10.10.60">
    <property type="entry name" value="Homeodomain-like"/>
    <property type="match status" value="1"/>
</dbReference>
<keyword evidence="6" id="KW-1185">Reference proteome</keyword>
<feature type="compositionally biased region" description="Low complexity" evidence="2">
    <location>
        <begin position="190"/>
        <end position="200"/>
    </location>
</feature>
<organism evidence="5 6">
    <name type="scientific">Rhypophila decipiens</name>
    <dbReference type="NCBI Taxonomy" id="261697"/>
    <lineage>
        <taxon>Eukaryota</taxon>
        <taxon>Fungi</taxon>
        <taxon>Dikarya</taxon>
        <taxon>Ascomycota</taxon>
        <taxon>Pezizomycotina</taxon>
        <taxon>Sordariomycetes</taxon>
        <taxon>Sordariomycetidae</taxon>
        <taxon>Sordariales</taxon>
        <taxon>Naviculisporaceae</taxon>
        <taxon>Rhypophila</taxon>
    </lineage>
</organism>
<dbReference type="Proteomes" id="UP001301769">
    <property type="component" value="Unassembled WGS sequence"/>
</dbReference>
<evidence type="ECO:0000313" key="5">
    <source>
        <dbReference type="EMBL" id="KAK4205890.1"/>
    </source>
</evidence>
<evidence type="ECO:0000259" key="4">
    <source>
        <dbReference type="PROSITE" id="PS51294"/>
    </source>
</evidence>
<dbReference type="InterPro" id="IPR009057">
    <property type="entry name" value="Homeodomain-like_sf"/>
</dbReference>
<feature type="compositionally biased region" description="Basic residues" evidence="2">
    <location>
        <begin position="463"/>
        <end position="473"/>
    </location>
</feature>
<evidence type="ECO:0000313" key="6">
    <source>
        <dbReference type="Proteomes" id="UP001301769"/>
    </source>
</evidence>
<dbReference type="CDD" id="cd00024">
    <property type="entry name" value="CD_CSD"/>
    <property type="match status" value="1"/>
</dbReference>
<dbReference type="InterPro" id="IPR017930">
    <property type="entry name" value="Myb_dom"/>
</dbReference>
<feature type="compositionally biased region" description="Polar residues" evidence="2">
    <location>
        <begin position="179"/>
        <end position="189"/>
    </location>
</feature>
<sequence>MESVMFYKPKQHPLPARPPLPTRPPLPARTPPPAYPLNLTQSPSPYYSTPSHLPTRPCPPNPVHNQVIPTASMNQGTPTTSPPCSGRKAEDDAKANLRKPEKFTECESPSYLPLESDVLARDKESSTSAARLVTPDVNSAANYDSRQALSSIDKAPPEAQECHEIQNPTNLPVHPDCSPHTSSTLATQRSNSSGSLISASNTLKPQNQEASSGRNDVLGTSDKSANSAERVQGNQNHISCHDISGSLVQAGQKRQSQSDEEDAINGEQDKTRRPNKRQKLIPVEDLSLADSAHFPTSPSHASSVSVTVGEHETRSKLSDSYTPASSLSPSLPDRRPAAEYREYPISGTFKCMTIGDDVHCNLEFTTSRPSCGPDVSQLLKRCFGREVRELPLVTEKAIPNTRNSPLRARYTPEEDQKLVRLREEEGFSWSEIAEEFPARSESGLKLRYSTVLRPSASQQRTSTRTRRRKKAHQKRDESPGPQTSTDNNDEYEVDKILGHRMLDDGSIEYNVLWVGGDCTSEPHTGMMNTMALDTYLRSCLTMNHGHGLPRG</sequence>
<dbReference type="InterPro" id="IPR001005">
    <property type="entry name" value="SANT/Myb"/>
</dbReference>
<comment type="subunit">
    <text evidence="1">Component of the NuA4 histone acetyltransferase complex.</text>
</comment>
<feature type="region of interest" description="Disordered" evidence="2">
    <location>
        <begin position="1"/>
        <end position="97"/>
    </location>
</feature>
<dbReference type="Pfam" id="PF13921">
    <property type="entry name" value="Myb_DNA-bind_6"/>
    <property type="match status" value="1"/>
</dbReference>
<feature type="region of interest" description="Disordered" evidence="2">
    <location>
        <begin position="449"/>
        <end position="490"/>
    </location>
</feature>
<feature type="compositionally biased region" description="Low complexity" evidence="2">
    <location>
        <begin position="318"/>
        <end position="331"/>
    </location>
</feature>
<dbReference type="SMART" id="SM00717">
    <property type="entry name" value="SANT"/>
    <property type="match status" value="1"/>
</dbReference>
<feature type="domain" description="HTH myb-type" evidence="4">
    <location>
        <begin position="411"/>
        <end position="456"/>
    </location>
</feature>
<evidence type="ECO:0000259" key="3">
    <source>
        <dbReference type="PROSITE" id="PS50090"/>
    </source>
</evidence>
<feature type="compositionally biased region" description="Pro residues" evidence="2">
    <location>
        <begin position="15"/>
        <end position="35"/>
    </location>
</feature>
<feature type="domain" description="Myb-like" evidence="3">
    <location>
        <begin position="402"/>
        <end position="452"/>
    </location>
</feature>
<feature type="compositionally biased region" description="Polar residues" evidence="2">
    <location>
        <begin position="221"/>
        <end position="232"/>
    </location>
</feature>
<dbReference type="InterPro" id="IPR016197">
    <property type="entry name" value="Chromo-like_dom_sf"/>
</dbReference>
<dbReference type="EMBL" id="MU858677">
    <property type="protein sequence ID" value="KAK4205890.1"/>
    <property type="molecule type" value="Genomic_DNA"/>
</dbReference>
<comment type="caution">
    <text evidence="5">The sequence shown here is derived from an EMBL/GenBank/DDBJ whole genome shotgun (WGS) entry which is preliminary data.</text>
</comment>
<feature type="compositionally biased region" description="Polar residues" evidence="2">
    <location>
        <begin position="294"/>
        <end position="306"/>
    </location>
</feature>
<feature type="compositionally biased region" description="Polar residues" evidence="2">
    <location>
        <begin position="201"/>
        <end position="214"/>
    </location>
</feature>